<evidence type="ECO:0000313" key="1">
    <source>
        <dbReference type="EMBL" id="SVC23858.1"/>
    </source>
</evidence>
<organism evidence="1">
    <name type="scientific">marine metagenome</name>
    <dbReference type="NCBI Taxonomy" id="408172"/>
    <lineage>
        <taxon>unclassified sequences</taxon>
        <taxon>metagenomes</taxon>
        <taxon>ecological metagenomes</taxon>
    </lineage>
</organism>
<sequence length="36" mass="3816">MQALATTPITALKGVGAKVAEKLNKIGLFTLQDILF</sequence>
<dbReference type="AlphaFoldDB" id="A0A382KHF6"/>
<protein>
    <recommendedName>
        <fullName evidence="2">RecG wedge domain-containing protein</fullName>
    </recommendedName>
</protein>
<accession>A0A382KHF6</accession>
<proteinExistence type="predicted"/>
<reference evidence="1" key="1">
    <citation type="submission" date="2018-05" db="EMBL/GenBank/DDBJ databases">
        <authorList>
            <person name="Lanie J.A."/>
            <person name="Ng W.-L."/>
            <person name="Kazmierczak K.M."/>
            <person name="Andrzejewski T.M."/>
            <person name="Davidsen T.M."/>
            <person name="Wayne K.J."/>
            <person name="Tettelin H."/>
            <person name="Glass J.I."/>
            <person name="Rusch D."/>
            <person name="Podicherti R."/>
            <person name="Tsui H.-C.T."/>
            <person name="Winkler M.E."/>
        </authorList>
    </citation>
    <scope>NUCLEOTIDE SEQUENCE</scope>
</reference>
<name>A0A382KHF6_9ZZZZ</name>
<dbReference type="InterPro" id="IPR012340">
    <property type="entry name" value="NA-bd_OB-fold"/>
</dbReference>
<dbReference type="Gene3D" id="1.10.150.20">
    <property type="entry name" value="5' to 3' exonuclease, C-terminal subdomain"/>
    <property type="match status" value="1"/>
</dbReference>
<evidence type="ECO:0008006" key="2">
    <source>
        <dbReference type="Google" id="ProtNLM"/>
    </source>
</evidence>
<gene>
    <name evidence="1" type="ORF">METZ01_LOCUS276712</name>
</gene>
<feature type="non-terminal residue" evidence="1">
    <location>
        <position position="36"/>
    </location>
</feature>
<dbReference type="EMBL" id="UINC01080690">
    <property type="protein sequence ID" value="SVC23858.1"/>
    <property type="molecule type" value="Genomic_DNA"/>
</dbReference>
<dbReference type="SUPFAM" id="SSF50249">
    <property type="entry name" value="Nucleic acid-binding proteins"/>
    <property type="match status" value="1"/>
</dbReference>